<reference evidence="1" key="1">
    <citation type="journal article" date="2022" name="Int. J. Mol. Sci.">
        <title>Draft Genome of Tanacetum Coccineum: Genomic Comparison of Closely Related Tanacetum-Family Plants.</title>
        <authorList>
            <person name="Yamashiro T."/>
            <person name="Shiraishi A."/>
            <person name="Nakayama K."/>
            <person name="Satake H."/>
        </authorList>
    </citation>
    <scope>NUCLEOTIDE SEQUENCE</scope>
</reference>
<sequence>MRTEYCLSERKSLESEYSLDGKVAELQSSVDAKGLEVKDLNVAVKRSALIGVWTPLVDLLSVENLTGEADTSDDVSATTVTTTALSTTFASASFVPPITIEDYEIVGTDGQEDAQGNGQGNVALFPTVEFEKKELDTTPERDHLAQLTLQRCFLVFLLLLL</sequence>
<organism evidence="1 2">
    <name type="scientific">Tanacetum coccineum</name>
    <dbReference type="NCBI Taxonomy" id="301880"/>
    <lineage>
        <taxon>Eukaryota</taxon>
        <taxon>Viridiplantae</taxon>
        <taxon>Streptophyta</taxon>
        <taxon>Embryophyta</taxon>
        <taxon>Tracheophyta</taxon>
        <taxon>Spermatophyta</taxon>
        <taxon>Magnoliopsida</taxon>
        <taxon>eudicotyledons</taxon>
        <taxon>Gunneridae</taxon>
        <taxon>Pentapetalae</taxon>
        <taxon>asterids</taxon>
        <taxon>campanulids</taxon>
        <taxon>Asterales</taxon>
        <taxon>Asteraceae</taxon>
        <taxon>Asteroideae</taxon>
        <taxon>Anthemideae</taxon>
        <taxon>Anthemidinae</taxon>
        <taxon>Tanacetum</taxon>
    </lineage>
</organism>
<proteinExistence type="predicted"/>
<dbReference type="EMBL" id="BQNB010016194">
    <property type="protein sequence ID" value="GJT48929.1"/>
    <property type="molecule type" value="Genomic_DNA"/>
</dbReference>
<comment type="caution">
    <text evidence="1">The sequence shown here is derived from an EMBL/GenBank/DDBJ whole genome shotgun (WGS) entry which is preliminary data.</text>
</comment>
<evidence type="ECO:0000313" key="2">
    <source>
        <dbReference type="Proteomes" id="UP001151760"/>
    </source>
</evidence>
<protein>
    <submittedName>
        <fullName evidence="1">Uncharacterized protein</fullName>
    </submittedName>
</protein>
<reference evidence="1" key="2">
    <citation type="submission" date="2022-01" db="EMBL/GenBank/DDBJ databases">
        <authorList>
            <person name="Yamashiro T."/>
            <person name="Shiraishi A."/>
            <person name="Satake H."/>
            <person name="Nakayama K."/>
        </authorList>
    </citation>
    <scope>NUCLEOTIDE SEQUENCE</scope>
</reference>
<keyword evidence="2" id="KW-1185">Reference proteome</keyword>
<gene>
    <name evidence="1" type="ORF">Tco_0975086</name>
</gene>
<evidence type="ECO:0000313" key="1">
    <source>
        <dbReference type="EMBL" id="GJT48929.1"/>
    </source>
</evidence>
<dbReference type="Proteomes" id="UP001151760">
    <property type="component" value="Unassembled WGS sequence"/>
</dbReference>
<accession>A0ABQ5EDD9</accession>
<name>A0ABQ5EDD9_9ASTR</name>